<proteinExistence type="predicted"/>
<dbReference type="Proteomes" id="UP001519342">
    <property type="component" value="Unassembled WGS sequence"/>
</dbReference>
<evidence type="ECO:0000313" key="4">
    <source>
        <dbReference type="EMBL" id="MBP1924786.1"/>
    </source>
</evidence>
<comment type="caution">
    <text evidence="4">The sequence shown here is derived from an EMBL/GenBank/DDBJ whole genome shotgun (WGS) entry which is preliminary data.</text>
</comment>
<dbReference type="Pfam" id="PF04397">
    <property type="entry name" value="LytTR"/>
    <property type="match status" value="1"/>
</dbReference>
<dbReference type="PANTHER" id="PTHR37299">
    <property type="entry name" value="TRANSCRIPTIONAL REGULATOR-RELATED"/>
    <property type="match status" value="1"/>
</dbReference>
<evidence type="ECO:0000313" key="5">
    <source>
        <dbReference type="Proteomes" id="UP001519342"/>
    </source>
</evidence>
<keyword evidence="4" id="KW-0238">DNA-binding</keyword>
<evidence type="ECO:0000256" key="1">
    <source>
        <dbReference type="PROSITE-ProRule" id="PRU00169"/>
    </source>
</evidence>
<dbReference type="SMART" id="SM00850">
    <property type="entry name" value="LytTR"/>
    <property type="match status" value="1"/>
</dbReference>
<dbReference type="InterPro" id="IPR046947">
    <property type="entry name" value="LytR-like"/>
</dbReference>
<dbReference type="RefSeq" id="WP_209510517.1">
    <property type="nucleotide sequence ID" value="NZ_JAGGKS010000001.1"/>
</dbReference>
<keyword evidence="1" id="KW-0597">Phosphoprotein</keyword>
<organism evidence="4 5">
    <name type="scientific">Sedimentibacter acidaminivorans</name>
    <dbReference type="NCBI Taxonomy" id="913099"/>
    <lineage>
        <taxon>Bacteria</taxon>
        <taxon>Bacillati</taxon>
        <taxon>Bacillota</taxon>
        <taxon>Tissierellia</taxon>
        <taxon>Sedimentibacter</taxon>
    </lineage>
</organism>
<dbReference type="PANTHER" id="PTHR37299:SF1">
    <property type="entry name" value="STAGE 0 SPORULATION PROTEIN A HOMOLOG"/>
    <property type="match status" value="1"/>
</dbReference>
<accession>A0ABS4GAS4</accession>
<dbReference type="PROSITE" id="PS50930">
    <property type="entry name" value="HTH_LYTTR"/>
    <property type="match status" value="1"/>
</dbReference>
<gene>
    <name evidence="4" type="ORF">J2Z76_000639</name>
</gene>
<feature type="modified residue" description="4-aspartylphosphate" evidence="1">
    <location>
        <position position="61"/>
    </location>
</feature>
<dbReference type="GO" id="GO:0003677">
    <property type="term" value="F:DNA binding"/>
    <property type="evidence" value="ECO:0007669"/>
    <property type="project" value="UniProtKB-KW"/>
</dbReference>
<evidence type="ECO:0000259" key="2">
    <source>
        <dbReference type="PROSITE" id="PS50110"/>
    </source>
</evidence>
<name>A0ABS4GAS4_9FIRM</name>
<feature type="domain" description="Response regulatory" evidence="2">
    <location>
        <begin position="3"/>
        <end position="124"/>
    </location>
</feature>
<dbReference type="SMART" id="SM00448">
    <property type="entry name" value="REC"/>
    <property type="match status" value="1"/>
</dbReference>
<dbReference type="InterPro" id="IPR007492">
    <property type="entry name" value="LytTR_DNA-bd_dom"/>
</dbReference>
<evidence type="ECO:0000259" key="3">
    <source>
        <dbReference type="PROSITE" id="PS50930"/>
    </source>
</evidence>
<dbReference type="Gene3D" id="2.40.50.1020">
    <property type="entry name" value="LytTr DNA-binding domain"/>
    <property type="match status" value="1"/>
</dbReference>
<keyword evidence="5" id="KW-1185">Reference proteome</keyword>
<sequence>MLKIAICDDNIADLSNIVSIIEDYQALQRDKNNIKYTAFQNAADLIAAMESGQEYNLVILDILMPFMTGMDAAKEIRQFNQAVKIIFITSSPEFAVESYSVDAYYYALKPIWKKKLFILLDKVISEMEIQSGASFFIKSKTGLTRIYINRLEFAEVTGRTILYNLTDGSVIEAIGSLRELEKELLSNPCFIKTHRSYIINMEHIDTISQREIKMQSYALVPMAKANYNTVKSAYITFAFKGSKNL</sequence>
<dbReference type="EMBL" id="JAGGKS010000001">
    <property type="protein sequence ID" value="MBP1924786.1"/>
    <property type="molecule type" value="Genomic_DNA"/>
</dbReference>
<dbReference type="PROSITE" id="PS50110">
    <property type="entry name" value="RESPONSE_REGULATORY"/>
    <property type="match status" value="1"/>
</dbReference>
<dbReference type="SUPFAM" id="SSF52172">
    <property type="entry name" value="CheY-like"/>
    <property type="match status" value="1"/>
</dbReference>
<dbReference type="Gene3D" id="3.40.50.2300">
    <property type="match status" value="1"/>
</dbReference>
<reference evidence="4 5" key="1">
    <citation type="submission" date="2021-03" db="EMBL/GenBank/DDBJ databases">
        <title>Genomic Encyclopedia of Type Strains, Phase IV (KMG-IV): sequencing the most valuable type-strain genomes for metagenomic binning, comparative biology and taxonomic classification.</title>
        <authorList>
            <person name="Goeker M."/>
        </authorList>
    </citation>
    <scope>NUCLEOTIDE SEQUENCE [LARGE SCALE GENOMIC DNA]</scope>
    <source>
        <strain evidence="4 5">DSM 24004</strain>
    </source>
</reference>
<protein>
    <submittedName>
        <fullName evidence="4">DNA-binding LytR/AlgR family response regulator</fullName>
    </submittedName>
</protein>
<dbReference type="InterPro" id="IPR001789">
    <property type="entry name" value="Sig_transdc_resp-reg_receiver"/>
</dbReference>
<dbReference type="Pfam" id="PF00072">
    <property type="entry name" value="Response_reg"/>
    <property type="match status" value="1"/>
</dbReference>
<feature type="domain" description="HTH LytTR-type" evidence="3">
    <location>
        <begin position="135"/>
        <end position="207"/>
    </location>
</feature>
<dbReference type="InterPro" id="IPR011006">
    <property type="entry name" value="CheY-like_superfamily"/>
</dbReference>